<accession>A0ABX0TRW9</accession>
<protein>
    <submittedName>
        <fullName evidence="2">Uncharacterized protein</fullName>
    </submittedName>
</protein>
<keyword evidence="1" id="KW-0732">Signal</keyword>
<keyword evidence="3" id="KW-1185">Reference proteome</keyword>
<proteinExistence type="predicted"/>
<dbReference type="Proteomes" id="UP000727456">
    <property type="component" value="Unassembled WGS sequence"/>
</dbReference>
<dbReference type="RefSeq" id="WP_167072159.1">
    <property type="nucleotide sequence ID" value="NZ_JAAOZC010000002.1"/>
</dbReference>
<comment type="caution">
    <text evidence="2">The sequence shown here is derived from an EMBL/GenBank/DDBJ whole genome shotgun (WGS) entry which is preliminary data.</text>
</comment>
<feature type="signal peptide" evidence="1">
    <location>
        <begin position="1"/>
        <end position="21"/>
    </location>
</feature>
<dbReference type="EMBL" id="JAAOZC010000002">
    <property type="protein sequence ID" value="NIJ07280.1"/>
    <property type="molecule type" value="Genomic_DNA"/>
</dbReference>
<name>A0ABX0TRW9_9SPHN</name>
<evidence type="ECO:0000256" key="1">
    <source>
        <dbReference type="SAM" id="SignalP"/>
    </source>
</evidence>
<evidence type="ECO:0000313" key="2">
    <source>
        <dbReference type="EMBL" id="NIJ07280.1"/>
    </source>
</evidence>
<gene>
    <name evidence="2" type="ORF">FHS31_000876</name>
</gene>
<reference evidence="2 3" key="1">
    <citation type="submission" date="2020-03" db="EMBL/GenBank/DDBJ databases">
        <title>Genomic Encyclopedia of Type Strains, Phase III (KMG-III): the genomes of soil and plant-associated and newly described type strains.</title>
        <authorList>
            <person name="Whitman W."/>
        </authorList>
    </citation>
    <scope>NUCLEOTIDE SEQUENCE [LARGE SCALE GENOMIC DNA]</scope>
    <source>
        <strain evidence="2 3">CECT 8804</strain>
    </source>
</reference>
<organism evidence="2 3">
    <name type="scientific">Sphingomonas vulcanisoli</name>
    <dbReference type="NCBI Taxonomy" id="1658060"/>
    <lineage>
        <taxon>Bacteria</taxon>
        <taxon>Pseudomonadati</taxon>
        <taxon>Pseudomonadota</taxon>
        <taxon>Alphaproteobacteria</taxon>
        <taxon>Sphingomonadales</taxon>
        <taxon>Sphingomonadaceae</taxon>
        <taxon>Sphingomonas</taxon>
    </lineage>
</organism>
<feature type="chain" id="PRO_5046128540" evidence="1">
    <location>
        <begin position="22"/>
        <end position="131"/>
    </location>
</feature>
<sequence length="131" mass="14128">MSRKPLLMAMLSIAIAVPAVAVGLGPLKLDGLIDGPREGFALDLYNPYPEAETFMVYPVGLDDEVAQDRVTVLPAEVELGSARSRRVLVIADNLAVGETYHFRVCAQRKTPPEGITLNARVCSKISAHRVG</sequence>
<evidence type="ECO:0000313" key="3">
    <source>
        <dbReference type="Proteomes" id="UP000727456"/>
    </source>
</evidence>